<reference evidence="1 2" key="1">
    <citation type="submission" date="2015-05" db="EMBL/GenBank/DDBJ databases">
        <authorList>
            <person name="Goodhead I."/>
        </authorList>
    </citation>
    <scope>NUCLEOTIDE SEQUENCE [LARGE SCALE GENOMIC DNA]</scope>
    <source>
        <strain evidence="2">morsitans</strain>
    </source>
</reference>
<dbReference type="BioCyc" id="SGLO343509:SGP1_RS10115-MONOMER"/>
<evidence type="ECO:0000313" key="1">
    <source>
        <dbReference type="EMBL" id="CRL45095.1"/>
    </source>
</evidence>
<dbReference type="EMBL" id="LN854557">
    <property type="protein sequence ID" value="CRL45095.1"/>
    <property type="molecule type" value="Genomic_DNA"/>
</dbReference>
<evidence type="ECO:0000313" key="2">
    <source>
        <dbReference type="Proteomes" id="UP000245838"/>
    </source>
</evidence>
<sequence>MLTENIRYNFEMLMERDYPQLSLTYKTRGHARCDYNLRNDLDSEYENSGVQLMWIMFRAGALAGLSRLKINLPPLRNIPDGYFDAGFNEGVQDRLASVWGNSVSAVRNTRTYRKLSKRRLSPVKGCQTDFAILLINR</sequence>
<dbReference type="AlphaFoldDB" id="A0A193QJJ0"/>
<protein>
    <submittedName>
        <fullName evidence="1">Uncharacterized protein</fullName>
    </submittedName>
</protein>
<proteinExistence type="predicted"/>
<dbReference type="RefSeq" id="WP_041866852.1">
    <property type="nucleotide sequence ID" value="NC_007712.1"/>
</dbReference>
<accession>A0A193QJJ0</accession>
<dbReference type="OrthoDB" id="6638038at2"/>
<organism evidence="1 2">
    <name type="scientific">Sodalis glossinidius (strain morsitans)</name>
    <dbReference type="NCBI Taxonomy" id="343509"/>
    <lineage>
        <taxon>Bacteria</taxon>
        <taxon>Pseudomonadati</taxon>
        <taxon>Pseudomonadota</taxon>
        <taxon>Gammaproteobacteria</taxon>
        <taxon>Enterobacterales</taxon>
        <taxon>Bruguierivoracaceae</taxon>
        <taxon>Sodalis</taxon>
    </lineage>
</organism>
<name>A0A193QJJ0_SODGM</name>
<gene>
    <name evidence="1" type="ORF">SGGMMB4_02624</name>
</gene>
<dbReference type="Proteomes" id="UP000245838">
    <property type="component" value="Chromosome sggmmb4_Chromosome"/>
</dbReference>